<keyword evidence="4" id="KW-1185">Reference proteome</keyword>
<organism evidence="3 4">
    <name type="scientific">Microthyrium microscopicum</name>
    <dbReference type="NCBI Taxonomy" id="703497"/>
    <lineage>
        <taxon>Eukaryota</taxon>
        <taxon>Fungi</taxon>
        <taxon>Dikarya</taxon>
        <taxon>Ascomycota</taxon>
        <taxon>Pezizomycotina</taxon>
        <taxon>Dothideomycetes</taxon>
        <taxon>Dothideomycetes incertae sedis</taxon>
        <taxon>Microthyriales</taxon>
        <taxon>Microthyriaceae</taxon>
        <taxon>Microthyrium</taxon>
    </lineage>
</organism>
<dbReference type="AlphaFoldDB" id="A0A6A6TZX0"/>
<protein>
    <recommendedName>
        <fullName evidence="5">Tcp11-domain-containing protein</fullName>
    </recommendedName>
</protein>
<dbReference type="GO" id="GO:0010737">
    <property type="term" value="P:protein kinase A signaling"/>
    <property type="evidence" value="ECO:0007669"/>
    <property type="project" value="TreeGrafter"/>
</dbReference>
<dbReference type="PANTHER" id="PTHR12832">
    <property type="entry name" value="TESTIS-SPECIFIC PROTEIN PBS13 T-COMPLEX 11"/>
    <property type="match status" value="1"/>
</dbReference>
<reference evidence="3" key="1">
    <citation type="journal article" date="2020" name="Stud. Mycol.">
        <title>101 Dothideomycetes genomes: a test case for predicting lifestyles and emergence of pathogens.</title>
        <authorList>
            <person name="Haridas S."/>
            <person name="Albert R."/>
            <person name="Binder M."/>
            <person name="Bloem J."/>
            <person name="Labutti K."/>
            <person name="Salamov A."/>
            <person name="Andreopoulos B."/>
            <person name="Baker S."/>
            <person name="Barry K."/>
            <person name="Bills G."/>
            <person name="Bluhm B."/>
            <person name="Cannon C."/>
            <person name="Castanera R."/>
            <person name="Culley D."/>
            <person name="Daum C."/>
            <person name="Ezra D."/>
            <person name="Gonzalez J."/>
            <person name="Henrissat B."/>
            <person name="Kuo A."/>
            <person name="Liang C."/>
            <person name="Lipzen A."/>
            <person name="Lutzoni F."/>
            <person name="Magnuson J."/>
            <person name="Mondo S."/>
            <person name="Nolan M."/>
            <person name="Ohm R."/>
            <person name="Pangilinan J."/>
            <person name="Park H.-J."/>
            <person name="Ramirez L."/>
            <person name="Alfaro M."/>
            <person name="Sun H."/>
            <person name="Tritt A."/>
            <person name="Yoshinaga Y."/>
            <person name="Zwiers L.-H."/>
            <person name="Turgeon B."/>
            <person name="Goodwin S."/>
            <person name="Spatafora J."/>
            <person name="Crous P."/>
            <person name="Grigoriev I."/>
        </authorList>
    </citation>
    <scope>NUCLEOTIDE SEQUENCE</scope>
    <source>
        <strain evidence="3">CBS 115976</strain>
    </source>
</reference>
<feature type="region of interest" description="Disordered" evidence="2">
    <location>
        <begin position="55"/>
        <end position="94"/>
    </location>
</feature>
<dbReference type="InterPro" id="IPR008862">
    <property type="entry name" value="Tcp11"/>
</dbReference>
<gene>
    <name evidence="3" type="ORF">BT63DRAFT_417173</name>
</gene>
<dbReference type="PANTHER" id="PTHR12832:SF11">
    <property type="entry name" value="LD23868P"/>
    <property type="match status" value="1"/>
</dbReference>
<name>A0A6A6TZX0_9PEZI</name>
<feature type="region of interest" description="Disordered" evidence="2">
    <location>
        <begin position="20"/>
        <end position="42"/>
    </location>
</feature>
<dbReference type="EMBL" id="MU004240">
    <property type="protein sequence ID" value="KAF2665629.1"/>
    <property type="molecule type" value="Genomic_DNA"/>
</dbReference>
<accession>A0A6A6TZX0</accession>
<dbReference type="OrthoDB" id="276323at2759"/>
<dbReference type="Pfam" id="PF05794">
    <property type="entry name" value="Tcp11"/>
    <property type="match status" value="1"/>
</dbReference>
<dbReference type="Proteomes" id="UP000799302">
    <property type="component" value="Unassembled WGS sequence"/>
</dbReference>
<evidence type="ECO:0000256" key="1">
    <source>
        <dbReference type="ARBA" id="ARBA00010954"/>
    </source>
</evidence>
<comment type="similarity">
    <text evidence="1">Belongs to the TCP11 family.</text>
</comment>
<evidence type="ECO:0000313" key="3">
    <source>
        <dbReference type="EMBL" id="KAF2665629.1"/>
    </source>
</evidence>
<proteinExistence type="inferred from homology"/>
<evidence type="ECO:0000256" key="2">
    <source>
        <dbReference type="SAM" id="MobiDB-lite"/>
    </source>
</evidence>
<evidence type="ECO:0008006" key="5">
    <source>
        <dbReference type="Google" id="ProtNLM"/>
    </source>
</evidence>
<sequence>MLCDSQDMAGDAWECDKASTYNENNRRQPTAPRDSRCPGELEYEGANGIFMPQFTASRSLSGQRKPRRPVKGSRGVSPRQRKGQPKRTKPDFSSFDGELCQHLFELLERRGNPKFREAYQHFTSDNVEPPITQQSLSELEINSIVNNSKLRHDINYDRELHFRPNQEGDDAKRKFKSQRSYWLAITAEIELYNILLRGLDTEASEVMTLSGAIKKSQRRLPKLFKAVKEILLALVPERDQSQVHDNLDVDIMMQEIERTMLNFVLKAEWLAQLLKTHCAPMRDVMIDGMVTLMRKGDPKSVSAGLCEIFAVLEAMKLDVANHQIRHLRALLIEDTVNFETRYHIGRIKKAKFDPEPPRQWFQQVSFSYEVEVCKVEANSNNAFQALVITFVDELLSGKDLGVRLPATFSLDLNRINAIQSEILSEIHLAICFRLFRECLDGESPDNYRLPRLAEEAVKARLKAIMNGCSLASALPNLAVEIAHQVGQLSGESEDSSAHVDMRLVEEAQQLLEQWLFPDSEEFQDVQLQVRHTLISQIFAAGNKYMQISLWDIFNALVPYSSPNSLPPPPLPTAILPATSTSAPVVYQCMGSPPNLYTELANKLSHLLILHWRIWGPLAYENLDDSESEGSVSMPGTPLDCNGDITPDQRIHIVIDSNDKSTEELYSTLKPT</sequence>
<evidence type="ECO:0000313" key="4">
    <source>
        <dbReference type="Proteomes" id="UP000799302"/>
    </source>
</evidence>